<dbReference type="InterPro" id="IPR011542">
    <property type="entry name" value="SUF_FeS_clus_asmbl_SufD"/>
</dbReference>
<feature type="domain" description="SUF system FeS cluster assembly SufBD core" evidence="1">
    <location>
        <begin position="143"/>
        <end position="370"/>
    </location>
</feature>
<dbReference type="SUPFAM" id="SSF101960">
    <property type="entry name" value="Stabilizer of iron transporter SufD"/>
    <property type="match status" value="1"/>
</dbReference>
<proteinExistence type="predicted"/>
<dbReference type="PANTHER" id="PTHR43575">
    <property type="entry name" value="PROTEIN ABCI7, CHLOROPLASTIC"/>
    <property type="match status" value="1"/>
</dbReference>
<comment type="caution">
    <text evidence="2">The sequence shown here is derived from an EMBL/GenBank/DDBJ whole genome shotgun (WGS) entry which is preliminary data.</text>
</comment>
<keyword evidence="3" id="KW-1185">Reference proteome</keyword>
<dbReference type="GO" id="GO:0016226">
    <property type="term" value="P:iron-sulfur cluster assembly"/>
    <property type="evidence" value="ECO:0007669"/>
    <property type="project" value="InterPro"/>
</dbReference>
<dbReference type="NCBIfam" id="TIGR01981">
    <property type="entry name" value="sufD"/>
    <property type="match status" value="1"/>
</dbReference>
<dbReference type="RefSeq" id="WP_121877414.1">
    <property type="nucleotide sequence ID" value="NZ_REFJ01000005.1"/>
</dbReference>
<organism evidence="2 3">
    <name type="scientific">Umboniibacter marinipuniceus</name>
    <dbReference type="NCBI Taxonomy" id="569599"/>
    <lineage>
        <taxon>Bacteria</taxon>
        <taxon>Pseudomonadati</taxon>
        <taxon>Pseudomonadota</taxon>
        <taxon>Gammaproteobacteria</taxon>
        <taxon>Cellvibrionales</taxon>
        <taxon>Cellvibrionaceae</taxon>
        <taxon>Umboniibacter</taxon>
    </lineage>
</organism>
<dbReference type="PANTHER" id="PTHR43575:SF1">
    <property type="entry name" value="PROTEIN ABCI7, CHLOROPLASTIC"/>
    <property type="match status" value="1"/>
</dbReference>
<dbReference type="InterPro" id="IPR037284">
    <property type="entry name" value="SUF_FeS_clus_asmbl_SufBD_sf"/>
</dbReference>
<accession>A0A3M0A1E4</accession>
<dbReference type="OrthoDB" id="9768262at2"/>
<reference evidence="2 3" key="1">
    <citation type="submission" date="2018-10" db="EMBL/GenBank/DDBJ databases">
        <title>Genomic Encyclopedia of Type Strains, Phase IV (KMG-IV): sequencing the most valuable type-strain genomes for metagenomic binning, comparative biology and taxonomic classification.</title>
        <authorList>
            <person name="Goeker M."/>
        </authorList>
    </citation>
    <scope>NUCLEOTIDE SEQUENCE [LARGE SCALE GENOMIC DNA]</scope>
    <source>
        <strain evidence="2 3">DSM 25080</strain>
    </source>
</reference>
<evidence type="ECO:0000313" key="2">
    <source>
        <dbReference type="EMBL" id="RMA78773.1"/>
    </source>
</evidence>
<evidence type="ECO:0000259" key="1">
    <source>
        <dbReference type="Pfam" id="PF01458"/>
    </source>
</evidence>
<name>A0A3M0A1E4_9GAMM</name>
<dbReference type="AlphaFoldDB" id="A0A3M0A1E4"/>
<protein>
    <submittedName>
        <fullName evidence="2">Iron-regulated ABC transporter permease protein SufD</fullName>
    </submittedName>
</protein>
<dbReference type="InterPro" id="IPR000825">
    <property type="entry name" value="SUF_FeS_clus_asmbl_SufBD_core"/>
</dbReference>
<dbReference type="EMBL" id="REFJ01000005">
    <property type="protein sequence ID" value="RMA78773.1"/>
    <property type="molecule type" value="Genomic_DNA"/>
</dbReference>
<evidence type="ECO:0000313" key="3">
    <source>
        <dbReference type="Proteomes" id="UP000267187"/>
    </source>
</evidence>
<dbReference type="Proteomes" id="UP000267187">
    <property type="component" value="Unassembled WGS sequence"/>
</dbReference>
<dbReference type="InterPro" id="IPR055346">
    <property type="entry name" value="Fe-S_cluster_assembly_SufBD"/>
</dbReference>
<dbReference type="Pfam" id="PF01458">
    <property type="entry name" value="SUFBD_core"/>
    <property type="match status" value="1"/>
</dbReference>
<gene>
    <name evidence="2" type="ORF">DFR27_2112</name>
</gene>
<sequence>MSHWFDRTQDAAKHGPLTLFQEQQLKVLEGTAWPTRKTEAWRYTSLFGLAAEQFAAPSAQLTNPVFADIATIDIIFDGQQWLLPSTLVSGLTIELVAVDRVLTKPDHHLFGLINDTRSQQSLSINVADSCQIEQPIRIVMAAQTDSEQFARVTTELGANAKCTVIEQLDGNSKGLSSLFCEYEVADSAHLNHYRFQLQGDQHYSIGGSHIRLASHSQLDSHIVGFGSKLSRLDIDVEHAGEHAQANLNAIFLLDGKEHFDLHTTIEHAKPNGTTEENVRGIVADHSKATFNGRIHIHRDAQKTLAELNNRNLLMSRNAELNTKPELEIYADDVRCAHGATVAELDEKSMYYLTSRGISRQDAQVMLNFGFINELVDQMQHEAIAEWLRPQLRQRFAQMKQI</sequence>